<dbReference type="PROSITE" id="PS50093">
    <property type="entry name" value="PKD"/>
    <property type="match status" value="2"/>
</dbReference>
<dbReference type="EMBL" id="SJPR01000002">
    <property type="protein sequence ID" value="TWT97621.1"/>
    <property type="molecule type" value="Genomic_DNA"/>
</dbReference>
<dbReference type="InterPro" id="IPR011042">
    <property type="entry name" value="6-blade_b-propeller_TolB-like"/>
</dbReference>
<proteinExistence type="predicted"/>
<evidence type="ECO:0000313" key="3">
    <source>
        <dbReference type="Proteomes" id="UP000317421"/>
    </source>
</evidence>
<accession>A0A5C6AEY2</accession>
<dbReference type="Pfam" id="PF07995">
    <property type="entry name" value="GSDH"/>
    <property type="match status" value="1"/>
</dbReference>
<evidence type="ECO:0000259" key="1">
    <source>
        <dbReference type="PROSITE" id="PS50093"/>
    </source>
</evidence>
<dbReference type="OrthoDB" id="9770043at2"/>
<organism evidence="2 3">
    <name type="scientific">Botrimarina colliarenosi</name>
    <dbReference type="NCBI Taxonomy" id="2528001"/>
    <lineage>
        <taxon>Bacteria</taxon>
        <taxon>Pseudomonadati</taxon>
        <taxon>Planctomycetota</taxon>
        <taxon>Planctomycetia</taxon>
        <taxon>Pirellulales</taxon>
        <taxon>Lacipirellulaceae</taxon>
        <taxon>Botrimarina</taxon>
    </lineage>
</organism>
<dbReference type="InterPro" id="IPR012938">
    <property type="entry name" value="Glc/Sorbosone_DH"/>
</dbReference>
<feature type="domain" description="PKD" evidence="1">
    <location>
        <begin position="933"/>
        <end position="992"/>
    </location>
</feature>
<dbReference type="Gene3D" id="2.120.10.30">
    <property type="entry name" value="TolB, C-terminal domain"/>
    <property type="match status" value="1"/>
</dbReference>
<gene>
    <name evidence="2" type="primary">yliI_2</name>
    <name evidence="2" type="ORF">Pla108_17730</name>
</gene>
<dbReference type="SUPFAM" id="SSF49899">
    <property type="entry name" value="Concanavalin A-like lectins/glucanases"/>
    <property type="match status" value="3"/>
</dbReference>
<dbReference type="InterPro" id="IPR013783">
    <property type="entry name" value="Ig-like_fold"/>
</dbReference>
<dbReference type="Gene3D" id="2.60.120.200">
    <property type="match status" value="1"/>
</dbReference>
<dbReference type="InterPro" id="IPR022409">
    <property type="entry name" value="PKD/Chitinase_dom"/>
</dbReference>
<sequence length="1992" mass="209831">MVKERSPSKRPSFYPSVSEWFKSRLIPSGSLEAAPRRRGRDSGRLSFEPLELRAMLAGDAPFLPVFQLETVTGVVSDPTSGHVSLWQDLSGNSNDLIGTGESQPTLGSVLTPTGQPAVQFDGLDDRLIRALDDGPITGLPESNDARTLFLVAQFHDADAAGGASYGRFGNYKAFGAGVDGPGATEGDISLQVWGQGNDLVSAESAYGAAGTNGWVVISVVHNNDGANPADNGYLYVDGQLVESWDQQLDTKLNVTTLLHGKAKSRIVLGEEIRELGHIQMDVAAWLVYDDALDPTQRGQVEDYLTNVYLHPLDQPPVTADDSYSIANGAMLSLNVLVNDTDIEGSIDPTTVQIVDAPTHATVSINPTTGVISYSHNGGGQPDSFTYTVRDVAGNLSNPATVAISISGMDQPPVAIDDRIRLDDGATIAISPLVNDGDADGTIDVSTVTVTKSPTHAALFSYDAQTGSFTYQHDGSGLPDSFEYQVRDNSGVLSNVAAVSVAVNSHPLSLAGFAENTVFTGSQGVFLPVAIDFLPDGRLLILQKDGVILIADPNSRTKSVYATLTNINIDGERGLLEIAVDPDFDPDSPGEDHIYLYYTPSSPQRARIARFTHQENAGGLTSTLDTASEFVVWQDTDGYIACCHYGGGLDFGPDGKLWLTSSDKFTAPNPGEGGSNTNLPQDLTKAGGKIIRVNPDGTAPDGTDGWPANPFVDPADDDPDLPGNQQYHDFIWAYGLRNPFRASWDLETGRFFMGEVGGNVQSFSYEDVHVATLDDAGANFGWPNYEGPGLLAYGEPAVHSTPIYSYAHNNAGASLTGGEVYRGSQFPAEWQGVYFFGDFTRDTIRYLTFDSVGNVTGDFDFKPTTQIPGDADQIVSITVAPDGALYYALIDGRIRRTTYTGGNSAPSIGSASADVLAGPSPLTVTFSASVSDPNGDPLTYVWQFGDGQSATGAVVSGRADIVHTFTSDAIFTASLEVTDGLSTVYSAPITIRVGQDNVPPVIETFTAAPTFGTSPLDVTFAASFSDLEGDDLTYEILYGDGQTSGVLPVPENGQVSLTRTYSEDGSFNARVRVSDGVETVTSATAPISVGQTQLPPVTQGLVVLLESDIKLSVSQGDIVAAWLDGSGSGNNLDAFGDPRLVFNATPGGQPAIVFDGDGDKLERLATEQLNNLPGGSSDRTIFTVVQYVDMQGVTAGVVYGRDGANRAFGLTANGSGNLTVQGYGLANDFVSGTAGVGAGWLTQSVVVSGGTASQYKDGALLGTFNHTYNTVLTANDSRIVIGEEIGGLGYSQMAIGAMLVYDRALTPSERAAVEGYLNAKYFIGNSPPVARNDSGLVATGAAVSIDLLANDSDSDGVLNPSTVQVVTAPAHGTVTVDPLTGIATYQHDGGSAVNDTFTYRVNDEVGIPSGTATVSITIVPGTQTAENQAVVRWHGDYYQYLWNSAYPGGAPKEILENRWLRGGPAAGSQLSQQDLDLDNDGSFDDSVVYFDFSLSEPLNPLSTTSKPGGNVYHDDMPSATFYGGLSASYYNYETDRVQQAFIENDGAGGALDDVGYPSPYTGPEYAGLQAYVDQVQNDDGRYKKTHVGPQEDFAINLYRPDLPHPLDPSDNPSDNLVTFAAAFLWKKEDFLAGGASQRVSLDGDSSFSFESTRWWDNVGEARWILQDQTGQLYISEYFVSGQQDNWGHTNEFVNPLGSRWAEYNVAGSDLAFDSNAASWIDPVAAGLFSDIQAVGVFIAQPTPSNQLTKFSLDEITFNAVVGEAAETTGEVPVTSGLVVDLNAGAGVVTGSSGGVTGWLDSSGNGNDLQSAVGEGELVSGATPSGLDAIHLDAGEGLFRDGSVDALNGAPLGAADRTLFFVVQYTGATSFGGLSYGSATDGFGLGVTSAGSQALLAGSNVITTGAPGVTAGWLIQSVVVSQNGYKLYSDGVLIEQGVELLNTSAEQLAIGASLDGVGGAGLDVASALVFDRALSEMERQEMQAYLHNRFLSPS</sequence>
<protein>
    <submittedName>
        <fullName evidence="2">Soluble aldose sugar dehydrogenase YliI</fullName>
        <ecNumber evidence="2">1.1.5.-</ecNumber>
    </submittedName>
</protein>
<keyword evidence="3" id="KW-1185">Reference proteome</keyword>
<dbReference type="Pfam" id="PF13385">
    <property type="entry name" value="Laminin_G_3"/>
    <property type="match status" value="1"/>
</dbReference>
<evidence type="ECO:0000313" key="2">
    <source>
        <dbReference type="EMBL" id="TWT97621.1"/>
    </source>
</evidence>
<dbReference type="SUPFAM" id="SSF50952">
    <property type="entry name" value="Soluble quinoprotein glucose dehydrogenase"/>
    <property type="match status" value="1"/>
</dbReference>
<dbReference type="GO" id="GO:0016491">
    <property type="term" value="F:oxidoreductase activity"/>
    <property type="evidence" value="ECO:0007669"/>
    <property type="project" value="UniProtKB-KW"/>
</dbReference>
<dbReference type="SMART" id="SM00089">
    <property type="entry name" value="PKD"/>
    <property type="match status" value="2"/>
</dbReference>
<comment type="caution">
    <text evidence="2">The sequence shown here is derived from an EMBL/GenBank/DDBJ whole genome shotgun (WGS) entry which is preliminary data.</text>
</comment>
<dbReference type="InterPro" id="IPR013320">
    <property type="entry name" value="ConA-like_dom_sf"/>
</dbReference>
<dbReference type="Pfam" id="PF17963">
    <property type="entry name" value="Big_9"/>
    <property type="match status" value="3"/>
</dbReference>
<dbReference type="Pfam" id="PF18911">
    <property type="entry name" value="PKD_4"/>
    <property type="match status" value="2"/>
</dbReference>
<reference evidence="2 3" key="1">
    <citation type="submission" date="2019-02" db="EMBL/GenBank/DDBJ databases">
        <title>Deep-cultivation of Planctomycetes and their phenomic and genomic characterization uncovers novel biology.</title>
        <authorList>
            <person name="Wiegand S."/>
            <person name="Jogler M."/>
            <person name="Boedeker C."/>
            <person name="Pinto D."/>
            <person name="Vollmers J."/>
            <person name="Rivas-Marin E."/>
            <person name="Kohn T."/>
            <person name="Peeters S.H."/>
            <person name="Heuer A."/>
            <person name="Rast P."/>
            <person name="Oberbeckmann S."/>
            <person name="Bunk B."/>
            <person name="Jeske O."/>
            <person name="Meyerdierks A."/>
            <person name="Storesund J.E."/>
            <person name="Kallscheuer N."/>
            <person name="Luecker S."/>
            <person name="Lage O.M."/>
            <person name="Pohl T."/>
            <person name="Merkel B.J."/>
            <person name="Hornburger P."/>
            <person name="Mueller R.-W."/>
            <person name="Bruemmer F."/>
            <person name="Labrenz M."/>
            <person name="Spormann A.M."/>
            <person name="Op Den Camp H."/>
            <person name="Overmann J."/>
            <person name="Amann R."/>
            <person name="Jetten M.S.M."/>
            <person name="Mascher T."/>
            <person name="Medema M.H."/>
            <person name="Devos D.P."/>
            <person name="Kaster A.-K."/>
            <person name="Ovreas L."/>
            <person name="Rohde M."/>
            <person name="Galperin M.Y."/>
            <person name="Jogler C."/>
        </authorList>
    </citation>
    <scope>NUCLEOTIDE SEQUENCE [LARGE SCALE GENOMIC DNA]</scope>
    <source>
        <strain evidence="2 3">Pla108</strain>
    </source>
</reference>
<dbReference type="Gene3D" id="2.60.40.10">
    <property type="entry name" value="Immunoglobulins"/>
    <property type="match status" value="2"/>
</dbReference>
<dbReference type="EC" id="1.1.5.-" evidence="2"/>
<dbReference type="PANTHER" id="PTHR19328">
    <property type="entry name" value="HEDGEHOG-INTERACTING PROTEIN"/>
    <property type="match status" value="1"/>
</dbReference>
<keyword evidence="2" id="KW-0560">Oxidoreductase</keyword>
<dbReference type="NCBIfam" id="NF012211">
    <property type="entry name" value="tand_rpt_95"/>
    <property type="match status" value="2"/>
</dbReference>
<dbReference type="CDD" id="cd00146">
    <property type="entry name" value="PKD"/>
    <property type="match status" value="2"/>
</dbReference>
<dbReference type="PANTHER" id="PTHR19328:SF13">
    <property type="entry name" value="HIPL1 PROTEIN"/>
    <property type="match status" value="1"/>
</dbReference>
<dbReference type="InterPro" id="IPR000601">
    <property type="entry name" value="PKD_dom"/>
</dbReference>
<dbReference type="Proteomes" id="UP000317421">
    <property type="component" value="Unassembled WGS sequence"/>
</dbReference>
<dbReference type="Gene3D" id="2.60.40.3440">
    <property type="match status" value="2"/>
</dbReference>
<dbReference type="SUPFAM" id="SSF49299">
    <property type="entry name" value="PKD domain"/>
    <property type="match status" value="2"/>
</dbReference>
<dbReference type="InterPro" id="IPR011041">
    <property type="entry name" value="Quinoprot_gluc/sorb_DH_b-prop"/>
</dbReference>
<name>A0A5C6AEY2_9BACT</name>
<dbReference type="InterPro" id="IPR035986">
    <property type="entry name" value="PKD_dom_sf"/>
</dbReference>
<feature type="domain" description="PKD" evidence="1">
    <location>
        <begin position="1000"/>
        <end position="1088"/>
    </location>
</feature>